<protein>
    <submittedName>
        <fullName evidence="4">Precorrin-6A reductase</fullName>
        <ecNumber evidence="4">1.3.1.54</ecNumber>
    </submittedName>
</protein>
<reference evidence="4" key="1">
    <citation type="submission" date="2020-02" db="EMBL/GenBank/DDBJ databases">
        <authorList>
            <person name="Meier V. D."/>
        </authorList>
    </citation>
    <scope>NUCLEOTIDE SEQUENCE</scope>
    <source>
        <strain evidence="4">AVDCRST_MAG15</strain>
    </source>
</reference>
<keyword evidence="2" id="KW-0169">Cobalamin biosynthesis</keyword>
<dbReference type="PANTHER" id="PTHR36925:SF1">
    <property type="entry name" value="COBALT-PRECORRIN-6A REDUCTASE"/>
    <property type="match status" value="1"/>
</dbReference>
<dbReference type="PROSITE" id="PS51014">
    <property type="entry name" value="COBK_CBIJ"/>
    <property type="match status" value="1"/>
</dbReference>
<proteinExistence type="predicted"/>
<accession>A0A6J4P8C6</accession>
<sequence length="253" mass="26675">MTLLLLAGTSDARRLAQGLADRGVPTLASLAGATREPVALPVPTRRGGFGGVQGFQDVLAAEGIGAVIDATHPFAARITTRTHDICATLGLPHLRLERPGWQAGPGDHWTFAADEEEAKALIPEGSVVFLATGRQSLPAWEGLRAASVHLRVIDPPDAPFTFPGGFVVARPPFDIRAEVETFARFGVTHLVVKDSGAADGRAKLDAARELGISVIVLRRPPRPDGLRTVGTVAEALAWVEELPFRSALASLPG</sequence>
<evidence type="ECO:0000313" key="4">
    <source>
        <dbReference type="EMBL" id="CAA9405519.1"/>
    </source>
</evidence>
<evidence type="ECO:0000256" key="3">
    <source>
        <dbReference type="ARBA" id="ARBA00023002"/>
    </source>
</evidence>
<dbReference type="GO" id="GO:0009236">
    <property type="term" value="P:cobalamin biosynthetic process"/>
    <property type="evidence" value="ECO:0007669"/>
    <property type="project" value="UniProtKB-UniPathway"/>
</dbReference>
<dbReference type="UniPathway" id="UPA00148"/>
<organism evidence="4">
    <name type="scientific">uncultured Rubellimicrobium sp</name>
    <dbReference type="NCBI Taxonomy" id="543078"/>
    <lineage>
        <taxon>Bacteria</taxon>
        <taxon>Pseudomonadati</taxon>
        <taxon>Pseudomonadota</taxon>
        <taxon>Alphaproteobacteria</taxon>
        <taxon>Rhodobacterales</taxon>
        <taxon>Roseobacteraceae</taxon>
        <taxon>Rubellimicrobium</taxon>
        <taxon>environmental samples</taxon>
    </lineage>
</organism>
<dbReference type="EC" id="1.3.1.54" evidence="4"/>
<evidence type="ECO:0000256" key="2">
    <source>
        <dbReference type="ARBA" id="ARBA00022573"/>
    </source>
</evidence>
<name>A0A6J4P8C6_9RHOB</name>
<dbReference type="PANTHER" id="PTHR36925">
    <property type="entry name" value="COBALT-PRECORRIN-6A REDUCTASE"/>
    <property type="match status" value="1"/>
</dbReference>
<dbReference type="EMBL" id="CADCUU010000178">
    <property type="protein sequence ID" value="CAA9405519.1"/>
    <property type="molecule type" value="Genomic_DNA"/>
</dbReference>
<keyword evidence="3 4" id="KW-0560">Oxidoreductase</keyword>
<dbReference type="NCBIfam" id="NF005968">
    <property type="entry name" value="PRK08057.1-2"/>
    <property type="match status" value="1"/>
</dbReference>
<dbReference type="AlphaFoldDB" id="A0A6J4P8C6"/>
<gene>
    <name evidence="4" type="ORF">AVDCRST_MAG15-1284</name>
</gene>
<evidence type="ECO:0000256" key="1">
    <source>
        <dbReference type="ARBA" id="ARBA00004953"/>
    </source>
</evidence>
<dbReference type="Pfam" id="PF02571">
    <property type="entry name" value="CbiJ"/>
    <property type="match status" value="1"/>
</dbReference>
<dbReference type="GO" id="GO:0016994">
    <property type="term" value="F:precorrin-6A reductase activity"/>
    <property type="evidence" value="ECO:0007669"/>
    <property type="project" value="UniProtKB-EC"/>
</dbReference>
<comment type="pathway">
    <text evidence="1">Cofactor biosynthesis; adenosylcobalamin biosynthesis.</text>
</comment>
<dbReference type="InterPro" id="IPR003723">
    <property type="entry name" value="Precorrin-6x_reduct"/>
</dbReference>